<dbReference type="Pfam" id="PF13546">
    <property type="entry name" value="DDE_5"/>
    <property type="match status" value="1"/>
</dbReference>
<accession>A0A0N9I142</accession>
<gene>
    <name evidence="2" type="ORF">AOZ06_25045</name>
</gene>
<evidence type="ECO:0000313" key="2">
    <source>
        <dbReference type="EMBL" id="ALG09732.1"/>
    </source>
</evidence>
<reference evidence="2 3" key="1">
    <citation type="submission" date="2015-07" db="EMBL/GenBank/DDBJ databases">
        <title>Genome sequencing of Kibdelosporangium phytohabitans.</title>
        <authorList>
            <person name="Qin S."/>
            <person name="Xing K."/>
        </authorList>
    </citation>
    <scope>NUCLEOTIDE SEQUENCE [LARGE SCALE GENOMIC DNA]</scope>
    <source>
        <strain evidence="2 3">KLBMP1111</strain>
    </source>
</reference>
<protein>
    <recommendedName>
        <fullName evidence="1">Transposase IS701-like DDE domain-containing protein</fullName>
    </recommendedName>
</protein>
<dbReference type="PANTHER" id="PTHR33627:SF1">
    <property type="entry name" value="TRANSPOSASE"/>
    <property type="match status" value="1"/>
</dbReference>
<evidence type="ECO:0000313" key="3">
    <source>
        <dbReference type="Proteomes" id="UP000063699"/>
    </source>
</evidence>
<sequence>MPYLGELSRPTPTVVSARMDNVVLNEVASALFWSLPRSDQRLKGVQYLRGLLGAHGRKTVRNIATLLGDQATEQSLQHFIGESTWDWVPVRHELARYAVRSAPPQAWVVRSMIIPKSGERCVGVYKDFFPAFGRVLNAQQAVGVWAASDEVGNPVNWRLRLSEAWLADGVRQRALIPDHVQAESSMECAFEALMDTVVRRELPHLPVVLDARDIDGPEAVERFRGTGMPLLARCCRSTQVTVTDRALPGHVGRAMSIHQIMAAAKDIRRPVLLADRGALSSTTLAATVRVRTAYQAKETADLTLMGTGEIGQNWPAQIWLTDMTSAPPSALVRLTRLTDRVDTDFLAVAEQVGIRDYAGRTYTGWHRHVTLASAAHVAITQQRMKTQRWTSYVS</sequence>
<organism evidence="2 3">
    <name type="scientific">Kibdelosporangium phytohabitans</name>
    <dbReference type="NCBI Taxonomy" id="860235"/>
    <lineage>
        <taxon>Bacteria</taxon>
        <taxon>Bacillati</taxon>
        <taxon>Actinomycetota</taxon>
        <taxon>Actinomycetes</taxon>
        <taxon>Pseudonocardiales</taxon>
        <taxon>Pseudonocardiaceae</taxon>
        <taxon>Kibdelosporangium</taxon>
    </lineage>
</organism>
<proteinExistence type="predicted"/>
<keyword evidence="3" id="KW-1185">Reference proteome</keyword>
<dbReference type="PANTHER" id="PTHR33627">
    <property type="entry name" value="TRANSPOSASE"/>
    <property type="match status" value="1"/>
</dbReference>
<name>A0A0N9I142_9PSEU</name>
<feature type="domain" description="Transposase IS701-like DDE" evidence="1">
    <location>
        <begin position="31"/>
        <end position="211"/>
    </location>
</feature>
<dbReference type="InterPro" id="IPR039365">
    <property type="entry name" value="IS701-like"/>
</dbReference>
<dbReference type="AlphaFoldDB" id="A0A0N9I142"/>
<dbReference type="Proteomes" id="UP000063699">
    <property type="component" value="Chromosome"/>
</dbReference>
<dbReference type="EMBL" id="CP012752">
    <property type="protein sequence ID" value="ALG09732.1"/>
    <property type="molecule type" value="Genomic_DNA"/>
</dbReference>
<dbReference type="STRING" id="860235.AOZ06_25045"/>
<evidence type="ECO:0000259" key="1">
    <source>
        <dbReference type="Pfam" id="PF13546"/>
    </source>
</evidence>
<dbReference type="InterPro" id="IPR038721">
    <property type="entry name" value="IS701-like_DDE_dom"/>
</dbReference>
<dbReference type="KEGG" id="kphy:AOZ06_25045"/>